<dbReference type="Pfam" id="PF00440">
    <property type="entry name" value="TetR_N"/>
    <property type="match status" value="1"/>
</dbReference>
<dbReference type="PANTHER" id="PTHR47506:SF7">
    <property type="entry name" value="TRANSCRIPTIONAL REGULATORY PROTEIN"/>
    <property type="match status" value="1"/>
</dbReference>
<keyword evidence="3" id="KW-0804">Transcription</keyword>
<dbReference type="PANTHER" id="PTHR47506">
    <property type="entry name" value="TRANSCRIPTIONAL REGULATORY PROTEIN"/>
    <property type="match status" value="1"/>
</dbReference>
<evidence type="ECO:0000313" key="6">
    <source>
        <dbReference type="EMBL" id="MZQ85278.1"/>
    </source>
</evidence>
<dbReference type="InterPro" id="IPR036271">
    <property type="entry name" value="Tet_transcr_reg_TetR-rel_C_sf"/>
</dbReference>
<protein>
    <submittedName>
        <fullName evidence="6">TetR family transcriptional regulator</fullName>
    </submittedName>
</protein>
<dbReference type="AlphaFoldDB" id="A0A6L8V4D3"/>
<dbReference type="PRINTS" id="PR00455">
    <property type="entry name" value="HTHTETR"/>
</dbReference>
<keyword evidence="2 4" id="KW-0238">DNA-binding</keyword>
<evidence type="ECO:0000313" key="7">
    <source>
        <dbReference type="Proteomes" id="UP000481087"/>
    </source>
</evidence>
<evidence type="ECO:0000256" key="1">
    <source>
        <dbReference type="ARBA" id="ARBA00023015"/>
    </source>
</evidence>
<dbReference type="Gene3D" id="1.10.10.60">
    <property type="entry name" value="Homeodomain-like"/>
    <property type="match status" value="1"/>
</dbReference>
<dbReference type="Gene3D" id="1.10.357.10">
    <property type="entry name" value="Tetracycline Repressor, domain 2"/>
    <property type="match status" value="1"/>
</dbReference>
<gene>
    <name evidence="6" type="ORF">GQF01_24480</name>
</gene>
<reference evidence="6 7" key="1">
    <citation type="submission" date="2019-12" db="EMBL/GenBank/DDBJ databases">
        <title>Paenibacillus sp. nov. sp. isolated from soil.</title>
        <authorList>
            <person name="Kim J."/>
            <person name="Jeong S.E."/>
            <person name="Jung H.S."/>
            <person name="Jeon C.O."/>
        </authorList>
    </citation>
    <scope>NUCLEOTIDE SEQUENCE [LARGE SCALE GENOMIC DNA]</scope>
    <source>
        <strain evidence="6 7">5J-6</strain>
    </source>
</reference>
<dbReference type="RefSeq" id="WP_161409402.1">
    <property type="nucleotide sequence ID" value="NZ_WTUZ01000022.1"/>
</dbReference>
<dbReference type="EMBL" id="WTUZ01000022">
    <property type="protein sequence ID" value="MZQ85278.1"/>
    <property type="molecule type" value="Genomic_DNA"/>
</dbReference>
<dbReference type="GO" id="GO:0003677">
    <property type="term" value="F:DNA binding"/>
    <property type="evidence" value="ECO:0007669"/>
    <property type="project" value="UniProtKB-UniRule"/>
</dbReference>
<proteinExistence type="predicted"/>
<dbReference type="InterPro" id="IPR009057">
    <property type="entry name" value="Homeodomain-like_sf"/>
</dbReference>
<dbReference type="SUPFAM" id="SSF46689">
    <property type="entry name" value="Homeodomain-like"/>
    <property type="match status" value="1"/>
</dbReference>
<keyword evidence="1" id="KW-0805">Transcription regulation</keyword>
<accession>A0A6L8V4D3</accession>
<evidence type="ECO:0000256" key="3">
    <source>
        <dbReference type="ARBA" id="ARBA00023163"/>
    </source>
</evidence>
<organism evidence="6 7">
    <name type="scientific">Paenibacillus silvestris</name>
    <dbReference type="NCBI Taxonomy" id="2606219"/>
    <lineage>
        <taxon>Bacteria</taxon>
        <taxon>Bacillati</taxon>
        <taxon>Bacillota</taxon>
        <taxon>Bacilli</taxon>
        <taxon>Bacillales</taxon>
        <taxon>Paenibacillaceae</taxon>
        <taxon>Paenibacillus</taxon>
    </lineage>
</organism>
<keyword evidence="7" id="KW-1185">Reference proteome</keyword>
<feature type="DNA-binding region" description="H-T-H motif" evidence="4">
    <location>
        <begin position="32"/>
        <end position="51"/>
    </location>
</feature>
<dbReference type="PROSITE" id="PS50977">
    <property type="entry name" value="HTH_TETR_2"/>
    <property type="match status" value="1"/>
</dbReference>
<dbReference type="SUPFAM" id="SSF48498">
    <property type="entry name" value="Tetracyclin repressor-like, C-terminal domain"/>
    <property type="match status" value="1"/>
</dbReference>
<evidence type="ECO:0000256" key="2">
    <source>
        <dbReference type="ARBA" id="ARBA00023125"/>
    </source>
</evidence>
<dbReference type="Proteomes" id="UP000481087">
    <property type="component" value="Unassembled WGS sequence"/>
</dbReference>
<evidence type="ECO:0000259" key="5">
    <source>
        <dbReference type="PROSITE" id="PS50977"/>
    </source>
</evidence>
<dbReference type="InterPro" id="IPR023772">
    <property type="entry name" value="DNA-bd_HTH_TetR-type_CS"/>
</dbReference>
<name>A0A6L8V4D3_9BACL</name>
<feature type="domain" description="HTH tetR-type" evidence="5">
    <location>
        <begin position="9"/>
        <end position="69"/>
    </location>
</feature>
<sequence length="194" mass="21316">MPYPEGHKLKVRNRILTSAADAFRRNGIRESSVPSIMKGAGLTHGGFYSHFENKEELVAETCNFVVSNTIDELRTSTRNEHSDTDEPEINRIIDFYLSPYHRDHAENGCIVPILSGEIAQCSADLQEILSHALNQYIAFIGEISGSDEITSGVVLSIMVGSLLLARSVKDPVLSANILNQAKVQAKAIFKSSPM</sequence>
<dbReference type="PROSITE" id="PS01081">
    <property type="entry name" value="HTH_TETR_1"/>
    <property type="match status" value="1"/>
</dbReference>
<comment type="caution">
    <text evidence="6">The sequence shown here is derived from an EMBL/GenBank/DDBJ whole genome shotgun (WGS) entry which is preliminary data.</text>
</comment>
<evidence type="ECO:0000256" key="4">
    <source>
        <dbReference type="PROSITE-ProRule" id="PRU00335"/>
    </source>
</evidence>
<dbReference type="InterPro" id="IPR001647">
    <property type="entry name" value="HTH_TetR"/>
</dbReference>